<evidence type="ECO:0000256" key="11">
    <source>
        <dbReference type="SAM" id="Phobius"/>
    </source>
</evidence>
<evidence type="ECO:0000256" key="5">
    <source>
        <dbReference type="ARBA" id="ARBA00022597"/>
    </source>
</evidence>
<dbReference type="AlphaFoldDB" id="A0A366F3L9"/>
<keyword evidence="2" id="KW-0813">Transport</keyword>
<accession>A0A366F3L9</accession>
<feature type="transmembrane region" description="Helical" evidence="11">
    <location>
        <begin position="237"/>
        <end position="259"/>
    </location>
</feature>
<comment type="subcellular location">
    <subcellularLocation>
        <location evidence="1">Cell membrane</location>
        <topology evidence="1">Multi-pass membrane protein</topology>
    </subcellularLocation>
</comment>
<dbReference type="Pfam" id="PF02653">
    <property type="entry name" value="BPD_transp_2"/>
    <property type="match status" value="2"/>
</dbReference>
<keyword evidence="3" id="KW-1003">Cell membrane</keyword>
<reference evidence="12 13" key="1">
    <citation type="submission" date="2018-06" db="EMBL/GenBank/DDBJ databases">
        <title>Genomic Encyclopedia of Type Strains, Phase IV (KMG-IV): sequencing the most valuable type-strain genomes for metagenomic binning, comparative biology and taxonomic classification.</title>
        <authorList>
            <person name="Goeker M."/>
        </authorList>
    </citation>
    <scope>NUCLEOTIDE SEQUENCE [LARGE SCALE GENOMIC DNA]</scope>
    <source>
        <strain evidence="12 13">DSM 24875</strain>
    </source>
</reference>
<dbReference type="GO" id="GO:0022857">
    <property type="term" value="F:transmembrane transporter activity"/>
    <property type="evidence" value="ECO:0007669"/>
    <property type="project" value="InterPro"/>
</dbReference>
<feature type="transmembrane region" description="Helical" evidence="11">
    <location>
        <begin position="196"/>
        <end position="217"/>
    </location>
</feature>
<keyword evidence="4" id="KW-0997">Cell inner membrane</keyword>
<evidence type="ECO:0000256" key="3">
    <source>
        <dbReference type="ARBA" id="ARBA00022475"/>
    </source>
</evidence>
<feature type="transmembrane region" description="Helical" evidence="11">
    <location>
        <begin position="124"/>
        <end position="142"/>
    </location>
</feature>
<evidence type="ECO:0000256" key="7">
    <source>
        <dbReference type="ARBA" id="ARBA00022989"/>
    </source>
</evidence>
<feature type="transmembrane region" description="Helical" evidence="11">
    <location>
        <begin position="406"/>
        <end position="430"/>
    </location>
</feature>
<feature type="transmembrane region" description="Helical" evidence="11">
    <location>
        <begin position="29"/>
        <end position="48"/>
    </location>
</feature>
<dbReference type="Proteomes" id="UP000253529">
    <property type="component" value="Unassembled WGS sequence"/>
</dbReference>
<dbReference type="OrthoDB" id="7284468at2"/>
<evidence type="ECO:0000256" key="9">
    <source>
        <dbReference type="ARBA" id="ARBA00035611"/>
    </source>
</evidence>
<evidence type="ECO:0000256" key="4">
    <source>
        <dbReference type="ARBA" id="ARBA00022519"/>
    </source>
</evidence>
<feature type="transmembrane region" description="Helical" evidence="11">
    <location>
        <begin position="371"/>
        <end position="399"/>
    </location>
</feature>
<organism evidence="12 13">
    <name type="scientific">Roseiarcus fermentans</name>
    <dbReference type="NCBI Taxonomy" id="1473586"/>
    <lineage>
        <taxon>Bacteria</taxon>
        <taxon>Pseudomonadati</taxon>
        <taxon>Pseudomonadota</taxon>
        <taxon>Alphaproteobacteria</taxon>
        <taxon>Hyphomicrobiales</taxon>
        <taxon>Roseiarcaceae</taxon>
        <taxon>Roseiarcus</taxon>
    </lineage>
</organism>
<evidence type="ECO:0000256" key="2">
    <source>
        <dbReference type="ARBA" id="ARBA00022448"/>
    </source>
</evidence>
<keyword evidence="8 11" id="KW-0472">Membrane</keyword>
<evidence type="ECO:0000313" key="13">
    <source>
        <dbReference type="Proteomes" id="UP000253529"/>
    </source>
</evidence>
<evidence type="ECO:0000256" key="6">
    <source>
        <dbReference type="ARBA" id="ARBA00022692"/>
    </source>
</evidence>
<dbReference type="GO" id="GO:0005886">
    <property type="term" value="C:plasma membrane"/>
    <property type="evidence" value="ECO:0007669"/>
    <property type="project" value="UniProtKB-SubCell"/>
</dbReference>
<feature type="transmembrane region" description="Helical" evidence="11">
    <location>
        <begin position="94"/>
        <end position="112"/>
    </location>
</feature>
<proteinExistence type="predicted"/>
<comment type="caution">
    <text evidence="12">The sequence shown here is derived from an EMBL/GenBank/DDBJ whole genome shotgun (WGS) entry which is preliminary data.</text>
</comment>
<comment type="function">
    <text evidence="9">Part of the binding-protein-dependent transport system for D-xylose. Probably responsible for the translocation of the substrate across the membrane.</text>
</comment>
<keyword evidence="6 11" id="KW-0812">Transmembrane</keyword>
<dbReference type="EMBL" id="QNRK01000022">
    <property type="protein sequence ID" value="RBP09197.1"/>
    <property type="molecule type" value="Genomic_DNA"/>
</dbReference>
<name>A0A366F3L9_9HYPH</name>
<sequence length="441" mass="46586">MTSAAPGAASAAPDEPTLRRILRATEVDTRMLGMIFALALIWVGFNVYTQIQSGEGLFLTPRNLWNLSVQTSSIAIMGTGMVLIIVMRHIDLSVGSIIGFVSTIIGVAQVRILPEYLGLDSPAIWILAVVLALVVGAAIGALHGSLVAYLGIPAFIVTLGAQLFWRGAAWWVTAGQTIAPLDPRFSLMGGGPHGSIGATWSWVLALLACVGIVFSLYSGRQRRARFRFPQRPMWAEYLIAAVGCFVVLGATLIVNAYPWPERVAARWAEANNVAVPAGGLFISTGWAIPVLIALVVGFAMTFLARRTRFGRYVYAIGGNPEAAELAGINTKRITVMVFALMGMLAAIAACIDSARLDSATNVLGQLDELYTIAAAVIGGTSLAGGVGTIYGALIGALVIQSLQSGMILLGFDSAFQQMVVGVVLVGAVGLDTFYRRRTAKG</sequence>
<feature type="transmembrane region" description="Helical" evidence="11">
    <location>
        <begin position="68"/>
        <end position="87"/>
    </location>
</feature>
<dbReference type="RefSeq" id="WP_113890886.1">
    <property type="nucleotide sequence ID" value="NZ_QNRK01000022.1"/>
</dbReference>
<dbReference type="PANTHER" id="PTHR32196:SF32">
    <property type="entry name" value="XYLOSE TRANSPORT SYSTEM PERMEASE PROTEIN XYLH"/>
    <property type="match status" value="1"/>
</dbReference>
<gene>
    <name evidence="12" type="ORF">DFR50_12234</name>
</gene>
<dbReference type="InterPro" id="IPR001851">
    <property type="entry name" value="ABC_transp_permease"/>
</dbReference>
<protein>
    <recommendedName>
        <fullName evidence="10">Xylose transport system permease protein XylH</fullName>
    </recommendedName>
</protein>
<feature type="transmembrane region" description="Helical" evidence="11">
    <location>
        <begin position="147"/>
        <end position="165"/>
    </location>
</feature>
<dbReference type="PANTHER" id="PTHR32196">
    <property type="entry name" value="ABC TRANSPORTER PERMEASE PROTEIN YPHD-RELATED-RELATED"/>
    <property type="match status" value="1"/>
</dbReference>
<evidence type="ECO:0000256" key="1">
    <source>
        <dbReference type="ARBA" id="ARBA00004651"/>
    </source>
</evidence>
<evidence type="ECO:0000256" key="10">
    <source>
        <dbReference type="ARBA" id="ARBA00035686"/>
    </source>
</evidence>
<dbReference type="CDD" id="cd06579">
    <property type="entry name" value="TM_PBP1_transp_AraH_like"/>
    <property type="match status" value="1"/>
</dbReference>
<keyword evidence="7 11" id="KW-1133">Transmembrane helix</keyword>
<keyword evidence="5" id="KW-0762">Sugar transport</keyword>
<feature type="transmembrane region" description="Helical" evidence="11">
    <location>
        <begin position="279"/>
        <end position="304"/>
    </location>
</feature>
<evidence type="ECO:0000313" key="12">
    <source>
        <dbReference type="EMBL" id="RBP09197.1"/>
    </source>
</evidence>
<evidence type="ECO:0000256" key="8">
    <source>
        <dbReference type="ARBA" id="ARBA00023136"/>
    </source>
</evidence>
<feature type="transmembrane region" description="Helical" evidence="11">
    <location>
        <begin position="333"/>
        <end position="351"/>
    </location>
</feature>
<keyword evidence="13" id="KW-1185">Reference proteome</keyword>